<feature type="compositionally biased region" description="Polar residues" evidence="1">
    <location>
        <begin position="227"/>
        <end position="239"/>
    </location>
</feature>
<dbReference type="OrthoDB" id="10582760at2759"/>
<feature type="compositionally biased region" description="Polar residues" evidence="1">
    <location>
        <begin position="401"/>
        <end position="417"/>
    </location>
</feature>
<dbReference type="EMBL" id="BRYA01000017">
    <property type="protein sequence ID" value="GMI32241.1"/>
    <property type="molecule type" value="Genomic_DNA"/>
</dbReference>
<sequence>MSLRSPPPPPSINGVKLDKSIVVKLCLNCNEKCPNYNIAANPSKHATGGMCGACNQKWNRMAKDQRWQVRYCTSRCRCFKCHPNNVDNAYPSETMNLVRYEGAVGCVNCSPNCPNLNLPPQAKKHATSGMCGSCTQRWNRHPASRWLVLVCTSKCRCSFCTSTKVVTQISTRNFSVQGQRNSNGLVDGRGGFINPEYYPTNGGGVHMNRFQMEQYQQEQKHERVKQQNELTQNSSNNRSKGGGPRGYTNNIPKKSFFEQQAIAATYSPLISPLMMAQQNGYAILAGQSKFRSSQHLMMPYGGQQHYGGGSMQFLQQQNVAAQQMQSQQEWWARQMQAQHQMYVDTHQLQNKAHQLLWLQAQRSQTPQGQQAQPEEHPKDDDGYSACEPQAKKSRTNKDDSVTANSTSVSSLDAGVSQGSNDLTDLAASTSVPTSLFDQMYTEFLCLPQNLINRIQTRSLQVMNLSSQNLDSIQARDLVDLAVMQERQRKLVEFCHKIERDMVPSTTTRNNTETAGSTIVTDKEVEAANALTGGSVVLSTPPVDGSTTVSDTTAADTEMRKEKEGKDTLIASAADALI</sequence>
<protein>
    <submittedName>
        <fullName evidence="2">Uncharacterized protein</fullName>
    </submittedName>
</protein>
<proteinExistence type="predicted"/>
<evidence type="ECO:0000313" key="2">
    <source>
        <dbReference type="EMBL" id="GMI32241.1"/>
    </source>
</evidence>
<feature type="compositionally biased region" description="Low complexity" evidence="1">
    <location>
        <begin position="542"/>
        <end position="555"/>
    </location>
</feature>
<dbReference type="AlphaFoldDB" id="A0A9W7G455"/>
<dbReference type="Proteomes" id="UP001165065">
    <property type="component" value="Unassembled WGS sequence"/>
</dbReference>
<feature type="region of interest" description="Disordered" evidence="1">
    <location>
        <begin position="362"/>
        <end position="417"/>
    </location>
</feature>
<feature type="region of interest" description="Disordered" evidence="1">
    <location>
        <begin position="535"/>
        <end position="563"/>
    </location>
</feature>
<gene>
    <name evidence="2" type="ORF">TrCOL_g5207</name>
</gene>
<organism evidence="2 3">
    <name type="scientific">Triparma columacea</name>
    <dbReference type="NCBI Taxonomy" id="722753"/>
    <lineage>
        <taxon>Eukaryota</taxon>
        <taxon>Sar</taxon>
        <taxon>Stramenopiles</taxon>
        <taxon>Ochrophyta</taxon>
        <taxon>Bolidophyceae</taxon>
        <taxon>Parmales</taxon>
        <taxon>Triparmaceae</taxon>
        <taxon>Triparma</taxon>
    </lineage>
</organism>
<evidence type="ECO:0000256" key="1">
    <source>
        <dbReference type="SAM" id="MobiDB-lite"/>
    </source>
</evidence>
<accession>A0A9W7G455</accession>
<comment type="caution">
    <text evidence="2">The sequence shown here is derived from an EMBL/GenBank/DDBJ whole genome shotgun (WGS) entry which is preliminary data.</text>
</comment>
<evidence type="ECO:0000313" key="3">
    <source>
        <dbReference type="Proteomes" id="UP001165065"/>
    </source>
</evidence>
<feature type="compositionally biased region" description="Polar residues" evidence="1">
    <location>
        <begin position="362"/>
        <end position="372"/>
    </location>
</feature>
<reference evidence="3" key="1">
    <citation type="journal article" date="2023" name="Commun. Biol.">
        <title>Genome analysis of Parmales, the sister group of diatoms, reveals the evolutionary specialization of diatoms from phago-mixotrophs to photoautotrophs.</title>
        <authorList>
            <person name="Ban H."/>
            <person name="Sato S."/>
            <person name="Yoshikawa S."/>
            <person name="Yamada K."/>
            <person name="Nakamura Y."/>
            <person name="Ichinomiya M."/>
            <person name="Sato N."/>
            <person name="Blanc-Mathieu R."/>
            <person name="Endo H."/>
            <person name="Kuwata A."/>
            <person name="Ogata H."/>
        </authorList>
    </citation>
    <scope>NUCLEOTIDE SEQUENCE [LARGE SCALE GENOMIC DNA]</scope>
</reference>
<keyword evidence="3" id="KW-1185">Reference proteome</keyword>
<feature type="region of interest" description="Disordered" evidence="1">
    <location>
        <begin position="216"/>
        <end position="251"/>
    </location>
</feature>
<name>A0A9W7G455_9STRA</name>